<dbReference type="Pfam" id="PF13177">
    <property type="entry name" value="DNA_pol3_delta2"/>
    <property type="match status" value="1"/>
</dbReference>
<dbReference type="Proteomes" id="UP000636755">
    <property type="component" value="Unassembled WGS sequence"/>
</dbReference>
<dbReference type="InterPro" id="IPR003593">
    <property type="entry name" value="AAA+_ATPase"/>
</dbReference>
<dbReference type="CDD" id="cd00009">
    <property type="entry name" value="AAA"/>
    <property type="match status" value="1"/>
</dbReference>
<evidence type="ECO:0000256" key="2">
    <source>
        <dbReference type="ARBA" id="ARBA00012417"/>
    </source>
</evidence>
<dbReference type="InterPro" id="IPR045085">
    <property type="entry name" value="HLD_clamp_pol_III_gamma_tau"/>
</dbReference>
<evidence type="ECO:0000256" key="6">
    <source>
        <dbReference type="ARBA" id="ARBA00022723"/>
    </source>
</evidence>
<dbReference type="InterPro" id="IPR050238">
    <property type="entry name" value="DNA_Rep/Repair_Clamp_Loader"/>
</dbReference>
<evidence type="ECO:0000256" key="7">
    <source>
        <dbReference type="ARBA" id="ARBA00022741"/>
    </source>
</evidence>
<keyword evidence="7" id="KW-0547">Nucleotide-binding</keyword>
<evidence type="ECO:0000256" key="4">
    <source>
        <dbReference type="ARBA" id="ARBA00022695"/>
    </source>
</evidence>
<dbReference type="InterPro" id="IPR012763">
    <property type="entry name" value="DNA_pol_III_sug/sutau_N"/>
</dbReference>
<dbReference type="NCBIfam" id="NF004046">
    <property type="entry name" value="PRK05563.1"/>
    <property type="match status" value="1"/>
</dbReference>
<evidence type="ECO:0000259" key="13">
    <source>
        <dbReference type="SMART" id="SM00382"/>
    </source>
</evidence>
<reference evidence="14 15" key="1">
    <citation type="submission" date="2020-08" db="EMBL/GenBank/DDBJ databases">
        <title>Genome public.</title>
        <authorList>
            <person name="Liu C."/>
            <person name="Sun Q."/>
        </authorList>
    </citation>
    <scope>NUCLEOTIDE SEQUENCE [LARGE SCALE GENOMIC DNA]</scope>
    <source>
        <strain evidence="14 15">NSJ-71</strain>
    </source>
</reference>
<name>A0ABR7HLW3_9FIRM</name>
<evidence type="ECO:0000256" key="11">
    <source>
        <dbReference type="ARBA" id="ARBA00049244"/>
    </source>
</evidence>
<accession>A0ABR7HLW3</accession>
<evidence type="ECO:0000313" key="15">
    <source>
        <dbReference type="Proteomes" id="UP000636755"/>
    </source>
</evidence>
<comment type="similarity">
    <text evidence="1">Belongs to the DnaX/STICHEL family.</text>
</comment>
<dbReference type="EMBL" id="JACOPS010000004">
    <property type="protein sequence ID" value="MBC5728539.1"/>
    <property type="molecule type" value="Genomic_DNA"/>
</dbReference>
<keyword evidence="9" id="KW-0067">ATP-binding</keyword>
<evidence type="ECO:0000313" key="14">
    <source>
        <dbReference type="EMBL" id="MBC5728539.1"/>
    </source>
</evidence>
<feature type="region of interest" description="Disordered" evidence="12">
    <location>
        <begin position="397"/>
        <end position="434"/>
    </location>
</feature>
<keyword evidence="10" id="KW-0239">DNA-directed DNA polymerase</keyword>
<proteinExistence type="inferred from homology"/>
<keyword evidence="5" id="KW-0235">DNA replication</keyword>
<evidence type="ECO:0000256" key="9">
    <source>
        <dbReference type="ARBA" id="ARBA00022840"/>
    </source>
</evidence>
<dbReference type="Gene3D" id="1.20.272.10">
    <property type="match status" value="1"/>
</dbReference>
<dbReference type="EC" id="2.7.7.7" evidence="2"/>
<dbReference type="NCBIfam" id="TIGR02397">
    <property type="entry name" value="dnaX_nterm"/>
    <property type="match status" value="1"/>
</dbReference>
<protein>
    <recommendedName>
        <fullName evidence="2">DNA-directed DNA polymerase</fullName>
        <ecNumber evidence="2">2.7.7.7</ecNumber>
    </recommendedName>
</protein>
<evidence type="ECO:0000256" key="3">
    <source>
        <dbReference type="ARBA" id="ARBA00022679"/>
    </source>
</evidence>
<keyword evidence="15" id="KW-1185">Reference proteome</keyword>
<dbReference type="SUPFAM" id="SSF48019">
    <property type="entry name" value="post-AAA+ oligomerization domain-like"/>
    <property type="match status" value="1"/>
</dbReference>
<feature type="compositionally biased region" description="Basic and acidic residues" evidence="12">
    <location>
        <begin position="415"/>
        <end position="425"/>
    </location>
</feature>
<keyword evidence="8" id="KW-0862">Zinc</keyword>
<comment type="catalytic activity">
    <reaction evidence="11">
        <text>DNA(n) + a 2'-deoxyribonucleoside 5'-triphosphate = DNA(n+1) + diphosphate</text>
        <dbReference type="Rhea" id="RHEA:22508"/>
        <dbReference type="Rhea" id="RHEA-COMP:17339"/>
        <dbReference type="Rhea" id="RHEA-COMP:17340"/>
        <dbReference type="ChEBI" id="CHEBI:33019"/>
        <dbReference type="ChEBI" id="CHEBI:61560"/>
        <dbReference type="ChEBI" id="CHEBI:173112"/>
        <dbReference type="EC" id="2.7.7.7"/>
    </reaction>
</comment>
<feature type="compositionally biased region" description="Polar residues" evidence="12">
    <location>
        <begin position="397"/>
        <end position="410"/>
    </location>
</feature>
<dbReference type="PRINTS" id="PR00300">
    <property type="entry name" value="CLPPROTEASEA"/>
</dbReference>
<dbReference type="Gene3D" id="1.10.8.60">
    <property type="match status" value="1"/>
</dbReference>
<dbReference type="Pfam" id="PF22608">
    <property type="entry name" value="DNAX_ATPase_lid"/>
    <property type="match status" value="1"/>
</dbReference>
<dbReference type="Gene3D" id="3.40.50.300">
    <property type="entry name" value="P-loop containing nucleotide triphosphate hydrolases"/>
    <property type="match status" value="1"/>
</dbReference>
<evidence type="ECO:0000256" key="1">
    <source>
        <dbReference type="ARBA" id="ARBA00006360"/>
    </source>
</evidence>
<evidence type="ECO:0000256" key="5">
    <source>
        <dbReference type="ARBA" id="ARBA00022705"/>
    </source>
</evidence>
<evidence type="ECO:0000256" key="10">
    <source>
        <dbReference type="ARBA" id="ARBA00022932"/>
    </source>
</evidence>
<dbReference type="PANTHER" id="PTHR11669">
    <property type="entry name" value="REPLICATION FACTOR C / DNA POLYMERASE III GAMMA-TAU SUBUNIT"/>
    <property type="match status" value="1"/>
</dbReference>
<dbReference type="InterPro" id="IPR027417">
    <property type="entry name" value="P-loop_NTPase"/>
</dbReference>
<evidence type="ECO:0000256" key="12">
    <source>
        <dbReference type="SAM" id="MobiDB-lite"/>
    </source>
</evidence>
<dbReference type="SUPFAM" id="SSF52540">
    <property type="entry name" value="P-loop containing nucleoside triphosphate hydrolases"/>
    <property type="match status" value="1"/>
</dbReference>
<gene>
    <name evidence="14" type="primary">dnaX</name>
    <name evidence="14" type="ORF">H8R91_08430</name>
</gene>
<dbReference type="SMART" id="SM00382">
    <property type="entry name" value="AAA"/>
    <property type="match status" value="1"/>
</dbReference>
<dbReference type="PANTHER" id="PTHR11669:SF0">
    <property type="entry name" value="PROTEIN STICHEL-LIKE 2"/>
    <property type="match status" value="1"/>
</dbReference>
<evidence type="ECO:0000256" key="8">
    <source>
        <dbReference type="ARBA" id="ARBA00022833"/>
    </source>
</evidence>
<dbReference type="GO" id="GO:0003887">
    <property type="term" value="F:DNA-directed DNA polymerase activity"/>
    <property type="evidence" value="ECO:0007669"/>
    <property type="project" value="UniProtKB-EC"/>
</dbReference>
<keyword evidence="3 14" id="KW-0808">Transferase</keyword>
<dbReference type="InterPro" id="IPR008921">
    <property type="entry name" value="DNA_pol3_clamp-load_cplx_C"/>
</dbReference>
<dbReference type="InterPro" id="IPR001270">
    <property type="entry name" value="ClpA/B"/>
</dbReference>
<dbReference type="Pfam" id="PF12169">
    <property type="entry name" value="DNA_pol3_gamma3"/>
    <property type="match status" value="1"/>
</dbReference>
<keyword evidence="6" id="KW-0479">Metal-binding</keyword>
<comment type="caution">
    <text evidence="14">The sequence shown here is derived from an EMBL/GenBank/DDBJ whole genome shotgun (WGS) entry which is preliminary data.</text>
</comment>
<organism evidence="14 15">
    <name type="scientific">Ruminococcus intestinalis</name>
    <dbReference type="NCBI Taxonomy" id="2763066"/>
    <lineage>
        <taxon>Bacteria</taxon>
        <taxon>Bacillati</taxon>
        <taxon>Bacillota</taxon>
        <taxon>Clostridia</taxon>
        <taxon>Eubacteriales</taxon>
        <taxon>Oscillospiraceae</taxon>
        <taxon>Ruminococcus</taxon>
    </lineage>
</organism>
<dbReference type="RefSeq" id="WP_186935665.1">
    <property type="nucleotide sequence ID" value="NZ_JACOPS010000004.1"/>
</dbReference>
<keyword evidence="4 14" id="KW-0548">Nucleotidyltransferase</keyword>
<feature type="domain" description="AAA+ ATPase" evidence="13">
    <location>
        <begin position="36"/>
        <end position="193"/>
    </location>
</feature>
<dbReference type="InterPro" id="IPR022754">
    <property type="entry name" value="DNA_pol_III_gamma-3"/>
</dbReference>
<sequence>MYRVLYRKWRPAVFTDVSGQEHITSTLQNEVSSGRLNHAYLFTGSRGTGKTTCAKILAKAVNCLNPQNGNPCGECEICKGIDDGSILDIVEMDAASNRKIDDIRQIIDEVQFKPAKCKYRVYIVDEVHMLTTEAFNALLKTLEEPPEHVIFILATTEVHKLPQTIRSRCQRFDFHRIPPKAIADRVEYVVSQENAEITESAALMLASVADGALRDALSLLDSCLAVSSHIDEEVVRNAAGLVSKTYLFELATAIINKNPTRSLEIIDRLYSESKDMARLCDELVEHFRALMLIKTIKNPRDILIMSDDEFEQAVTQSDYLSLADIVFYMDVLSRAYQRMGRGTGDRTELEMALVKLSATELDGTVEALTARVTALEKAVKRGITVNYAQPAQQSVQAEATQSASVPNTQTEVEEPFAKPEPEHKKAPVAKPAPEVKPVAQRASVNLDELYDNAVPFARWVEVVDSLKSVSRSIAAAFAGSTAYESGNYLLIDTNNELAFDLLRQNGRRTEIKQTLLELTGKNYSLGPYKRSTPKKVEKTDPLNSLVQSLEGSGVEITQE</sequence>